<dbReference type="AlphaFoldDB" id="A0A3A5KKR3"/>
<proteinExistence type="predicted"/>
<gene>
    <name evidence="1" type="ORF">D3227_19685</name>
</gene>
<reference evidence="1 2" key="1">
    <citation type="submission" date="2018-09" db="EMBL/GenBank/DDBJ databases">
        <title>Mesorhizobium carmichaelinearum sp. nov. isolated from Carmichaelinea spp. root nodules in New Zealand.</title>
        <authorList>
            <person name="De Meyer S.E."/>
        </authorList>
    </citation>
    <scope>NUCLEOTIDE SEQUENCE [LARGE SCALE GENOMIC DNA]</scope>
    <source>
        <strain evidence="1 2">ICMP19557</strain>
    </source>
</reference>
<comment type="caution">
    <text evidence="1">The sequence shown here is derived from an EMBL/GenBank/DDBJ whole genome shotgun (WGS) entry which is preliminary data.</text>
</comment>
<dbReference type="Gene3D" id="3.30.450.20">
    <property type="entry name" value="PAS domain"/>
    <property type="match status" value="1"/>
</dbReference>
<dbReference type="EMBL" id="QZWZ01000015">
    <property type="protein sequence ID" value="RJT36334.1"/>
    <property type="molecule type" value="Genomic_DNA"/>
</dbReference>
<keyword evidence="2" id="KW-1185">Reference proteome</keyword>
<organism evidence="1 2">
    <name type="scientific">Mesorhizobium waimense</name>
    <dbReference type="NCBI Taxonomy" id="1300307"/>
    <lineage>
        <taxon>Bacteria</taxon>
        <taxon>Pseudomonadati</taxon>
        <taxon>Pseudomonadota</taxon>
        <taxon>Alphaproteobacteria</taxon>
        <taxon>Hyphomicrobiales</taxon>
        <taxon>Phyllobacteriaceae</taxon>
        <taxon>Mesorhizobium</taxon>
    </lineage>
</organism>
<accession>A0A3A5KKR3</accession>
<evidence type="ECO:0000313" key="1">
    <source>
        <dbReference type="EMBL" id="RJT36334.1"/>
    </source>
</evidence>
<protein>
    <recommendedName>
        <fullName evidence="3">PAS fold-3 domain-containing protein</fullName>
    </recommendedName>
</protein>
<dbReference type="InterPro" id="IPR035965">
    <property type="entry name" value="PAS-like_dom_sf"/>
</dbReference>
<name>A0A3A5KKR3_9HYPH</name>
<sequence length="182" mass="20914">MESAPERSRGVHLRYPPIDGFWTWDIKRDRVYGDANLSDYFGLTLEEFSHGASLERCMQSIEAEDRLRVHTAIRRAVERRSSFREVYMVRSEKMGLRKILSVGQCYVDNFGEAALYPGWFVDLTREADCEEASLHEIHGLIEQAKEISQSIGQDLLVYLLDNAQDEVQRRLGGGGSRRRKSS</sequence>
<evidence type="ECO:0008006" key="3">
    <source>
        <dbReference type="Google" id="ProtNLM"/>
    </source>
</evidence>
<dbReference type="Proteomes" id="UP000272706">
    <property type="component" value="Unassembled WGS sequence"/>
</dbReference>
<evidence type="ECO:0000313" key="2">
    <source>
        <dbReference type="Proteomes" id="UP000272706"/>
    </source>
</evidence>
<dbReference type="SUPFAM" id="SSF55785">
    <property type="entry name" value="PYP-like sensor domain (PAS domain)"/>
    <property type="match status" value="1"/>
</dbReference>